<feature type="compositionally biased region" description="Polar residues" evidence="1">
    <location>
        <begin position="69"/>
        <end position="92"/>
    </location>
</feature>
<evidence type="ECO:0000313" key="3">
    <source>
        <dbReference type="Proteomes" id="UP001623348"/>
    </source>
</evidence>
<dbReference type="Proteomes" id="UP001623348">
    <property type="component" value="Unassembled WGS sequence"/>
</dbReference>
<name>A0ABC9WVK2_GRUJA</name>
<organism evidence="2 3">
    <name type="scientific">Grus japonensis</name>
    <name type="common">Japanese crane</name>
    <name type="synonym">Red-crowned crane</name>
    <dbReference type="NCBI Taxonomy" id="30415"/>
    <lineage>
        <taxon>Eukaryota</taxon>
        <taxon>Metazoa</taxon>
        <taxon>Chordata</taxon>
        <taxon>Craniata</taxon>
        <taxon>Vertebrata</taxon>
        <taxon>Euteleostomi</taxon>
        <taxon>Archelosauria</taxon>
        <taxon>Archosauria</taxon>
        <taxon>Dinosauria</taxon>
        <taxon>Saurischia</taxon>
        <taxon>Theropoda</taxon>
        <taxon>Coelurosauria</taxon>
        <taxon>Aves</taxon>
        <taxon>Neognathae</taxon>
        <taxon>Neoaves</taxon>
        <taxon>Gruiformes</taxon>
        <taxon>Gruidae</taxon>
        <taxon>Grus</taxon>
    </lineage>
</organism>
<accession>A0ABC9WVK2</accession>
<evidence type="ECO:0000313" key="2">
    <source>
        <dbReference type="EMBL" id="GAB0189424.1"/>
    </source>
</evidence>
<dbReference type="AlphaFoldDB" id="A0ABC9WVK2"/>
<reference evidence="2 3" key="1">
    <citation type="submission" date="2024-06" db="EMBL/GenBank/DDBJ databases">
        <title>The draft genome of Grus japonensis, version 3.</title>
        <authorList>
            <person name="Nabeshima K."/>
            <person name="Suzuki S."/>
            <person name="Onuma M."/>
        </authorList>
    </citation>
    <scope>NUCLEOTIDE SEQUENCE [LARGE SCALE GENOMIC DNA]</scope>
    <source>
        <strain evidence="2 3">451A</strain>
    </source>
</reference>
<evidence type="ECO:0000256" key="1">
    <source>
        <dbReference type="SAM" id="MobiDB-lite"/>
    </source>
</evidence>
<gene>
    <name evidence="2" type="ORF">GRJ2_001407700</name>
</gene>
<feature type="region of interest" description="Disordered" evidence="1">
    <location>
        <begin position="50"/>
        <end position="113"/>
    </location>
</feature>
<dbReference type="EMBL" id="BAAFJT010000004">
    <property type="protein sequence ID" value="GAB0189424.1"/>
    <property type="molecule type" value="Genomic_DNA"/>
</dbReference>
<proteinExistence type="predicted"/>
<keyword evidence="3" id="KW-1185">Reference proteome</keyword>
<comment type="caution">
    <text evidence="2">The sequence shown here is derived from an EMBL/GenBank/DDBJ whole genome shotgun (WGS) entry which is preliminary data.</text>
</comment>
<sequence>MGRALRAYVVKVCSFVHTLRPITPATIKPQNFGHSTSSFRVHRNQVYKLGPVGSLTREKKPTRGAGGSFASTDSSASYPPNQYHGQKAQSSLPPARKIPEPSSGQNCFKPRDQ</sequence>
<protein>
    <submittedName>
        <fullName evidence="2">Uncharacterized protein</fullName>
    </submittedName>
</protein>